<dbReference type="InterPro" id="IPR002347">
    <property type="entry name" value="SDR_fam"/>
</dbReference>
<dbReference type="GO" id="GO:0016616">
    <property type="term" value="F:oxidoreductase activity, acting on the CH-OH group of donors, NAD or NADP as acceptor"/>
    <property type="evidence" value="ECO:0007669"/>
    <property type="project" value="UniProtKB-ARBA"/>
</dbReference>
<evidence type="ECO:0000313" key="5">
    <source>
        <dbReference type="Proteomes" id="UP000614350"/>
    </source>
</evidence>
<keyword evidence="2" id="KW-0560">Oxidoreductase</keyword>
<keyword evidence="5" id="KW-1185">Reference proteome</keyword>
<dbReference type="InterPro" id="IPR036291">
    <property type="entry name" value="NAD(P)-bd_dom_sf"/>
</dbReference>
<dbReference type="PRINTS" id="PR00081">
    <property type="entry name" value="GDHRDH"/>
</dbReference>
<gene>
    <name evidence="4" type="ORF">HZH66_001185</name>
</gene>
<dbReference type="PANTHER" id="PTHR43115">
    <property type="entry name" value="DEHYDROGENASE/REDUCTASE SDR FAMILY MEMBER 11"/>
    <property type="match status" value="1"/>
</dbReference>
<dbReference type="FunFam" id="3.40.50.720:FF:000047">
    <property type="entry name" value="NADP-dependent L-serine/L-allo-threonine dehydrogenase"/>
    <property type="match status" value="1"/>
</dbReference>
<dbReference type="AlphaFoldDB" id="A0A834KW03"/>
<evidence type="ECO:0000256" key="1">
    <source>
        <dbReference type="ARBA" id="ARBA00006484"/>
    </source>
</evidence>
<organism evidence="4 5">
    <name type="scientific">Vespula vulgaris</name>
    <name type="common">Yellow jacket</name>
    <name type="synonym">Wasp</name>
    <dbReference type="NCBI Taxonomy" id="7454"/>
    <lineage>
        <taxon>Eukaryota</taxon>
        <taxon>Metazoa</taxon>
        <taxon>Ecdysozoa</taxon>
        <taxon>Arthropoda</taxon>
        <taxon>Hexapoda</taxon>
        <taxon>Insecta</taxon>
        <taxon>Pterygota</taxon>
        <taxon>Neoptera</taxon>
        <taxon>Endopterygota</taxon>
        <taxon>Hymenoptera</taxon>
        <taxon>Apocrita</taxon>
        <taxon>Aculeata</taxon>
        <taxon>Vespoidea</taxon>
        <taxon>Vespidae</taxon>
        <taxon>Vespinae</taxon>
        <taxon>Vespula</taxon>
    </lineage>
</organism>
<accession>A0A834KW03</accession>
<dbReference type="PANTHER" id="PTHR43115:SF4">
    <property type="entry name" value="DEHYDROGENASE_REDUCTASE SDR FAMILY MEMBER 11"/>
    <property type="match status" value="1"/>
</dbReference>
<sequence>MERWSGKIALVTGASAGIGAKIAEELAKYGLKVVAIARRLNKLEELKTKVEAQKLPGKIYPMKCDVSKEEEILNIFKWIKEELGEVNVLINNAGIIVNEKIIDGSTENFRNIMDVNVIAIAICTREAVRLMSKSKTQGHIININSISGHDAKSIKLPFSLYPTSKYAITGMCESVRNEIMNDGLDIKVTSISPGIVKTDMVDHFNLSQDVINKILMLSDEEVAEGIIYALSRSPNVEVNELIIAPLHQTLP</sequence>
<proteinExistence type="inferred from homology"/>
<evidence type="ECO:0000313" key="4">
    <source>
        <dbReference type="EMBL" id="KAF7412289.1"/>
    </source>
</evidence>
<reference evidence="4" key="1">
    <citation type="journal article" date="2020" name="G3 (Bethesda)">
        <title>High-Quality Assemblies for Three Invasive Social Wasps from the &lt;i&gt;Vespula&lt;/i&gt; Genus.</title>
        <authorList>
            <person name="Harrop T.W.R."/>
            <person name="Guhlin J."/>
            <person name="McLaughlin G.M."/>
            <person name="Permina E."/>
            <person name="Stockwell P."/>
            <person name="Gilligan J."/>
            <person name="Le Lec M.F."/>
            <person name="Gruber M.A.M."/>
            <person name="Quinn O."/>
            <person name="Lovegrove M."/>
            <person name="Duncan E.J."/>
            <person name="Remnant E.J."/>
            <person name="Van Eeckhoven J."/>
            <person name="Graham B."/>
            <person name="Knapp R.A."/>
            <person name="Langford K.W."/>
            <person name="Kronenberg Z."/>
            <person name="Press M.O."/>
            <person name="Eacker S.M."/>
            <person name="Wilson-Rankin E.E."/>
            <person name="Purcell J."/>
            <person name="Lester P.J."/>
            <person name="Dearden P.K."/>
        </authorList>
    </citation>
    <scope>NUCLEOTIDE SEQUENCE</scope>
    <source>
        <strain evidence="4">Marl-1</strain>
    </source>
</reference>
<name>A0A834KW03_VESVU</name>
<dbReference type="Proteomes" id="UP000614350">
    <property type="component" value="Unassembled WGS sequence"/>
</dbReference>
<dbReference type="PRINTS" id="PR00080">
    <property type="entry name" value="SDRFAMILY"/>
</dbReference>
<evidence type="ECO:0000256" key="2">
    <source>
        <dbReference type="ARBA" id="ARBA00023002"/>
    </source>
</evidence>
<comment type="similarity">
    <text evidence="1 3">Belongs to the short-chain dehydrogenases/reductases (SDR) family.</text>
</comment>
<dbReference type="Pfam" id="PF00106">
    <property type="entry name" value="adh_short"/>
    <property type="match status" value="1"/>
</dbReference>
<evidence type="ECO:0008006" key="6">
    <source>
        <dbReference type="Google" id="ProtNLM"/>
    </source>
</evidence>
<evidence type="ECO:0000256" key="3">
    <source>
        <dbReference type="RuleBase" id="RU000363"/>
    </source>
</evidence>
<protein>
    <recommendedName>
        <fullName evidence="6">Farnesol dehydrogenase</fullName>
    </recommendedName>
</protein>
<dbReference type="Gene3D" id="3.40.50.720">
    <property type="entry name" value="NAD(P)-binding Rossmann-like Domain"/>
    <property type="match status" value="1"/>
</dbReference>
<dbReference type="SUPFAM" id="SSF51735">
    <property type="entry name" value="NAD(P)-binding Rossmann-fold domains"/>
    <property type="match status" value="1"/>
</dbReference>
<comment type="caution">
    <text evidence="4">The sequence shown here is derived from an EMBL/GenBank/DDBJ whole genome shotgun (WGS) entry which is preliminary data.</text>
</comment>
<dbReference type="EMBL" id="JACSEA010000001">
    <property type="protein sequence ID" value="KAF7412289.1"/>
    <property type="molecule type" value="Genomic_DNA"/>
</dbReference>